<sequence length="130" mass="15590">MAHFYIYANQLINLISYTNSSPNRFVRAQREQKISYIQEQIFYVEKELDRIKLEANSFENIKNQNIQYNEAHMNHNFTGKYDGSTVLRKIEELKNIKLQIAREHDLLRSKKDLLESNLRVEKNNLQRLTD</sequence>
<evidence type="ECO:0000313" key="1">
    <source>
        <dbReference type="EMBL" id="EJW02895.1"/>
    </source>
</evidence>
<name>J9DJU7_EDHAE</name>
<accession>J9DJU7</accession>
<comment type="caution">
    <text evidence="1">The sequence shown here is derived from an EMBL/GenBank/DDBJ whole genome shotgun (WGS) entry which is preliminary data.</text>
</comment>
<protein>
    <submittedName>
        <fullName evidence="1">Uncharacterized protein</fullName>
    </submittedName>
</protein>
<reference evidence="2" key="2">
    <citation type="submission" date="2015-07" db="EMBL/GenBank/DDBJ databases">
        <title>Contrasting host-pathogen interactions and genome evolution in two generalist and specialist microsporidian pathogens of mosquitoes.</title>
        <authorList>
            <consortium name="The Broad Institute Genomics Platform"/>
            <consortium name="The Broad Institute Genome Sequencing Center for Infectious Disease"/>
            <person name="Cuomo C.A."/>
            <person name="Sanscrainte N.D."/>
            <person name="Goldberg J.M."/>
            <person name="Heiman D."/>
            <person name="Young S."/>
            <person name="Zeng Q."/>
            <person name="Becnel J.J."/>
            <person name="Birren B.W."/>
        </authorList>
    </citation>
    <scope>NUCLEOTIDE SEQUENCE [LARGE SCALE GENOMIC DNA]</scope>
    <source>
        <strain evidence="2">USNM 41457</strain>
    </source>
</reference>
<dbReference type="HOGENOM" id="CLU_1938122_0_0_1"/>
<dbReference type="VEuPathDB" id="MicrosporidiaDB:EDEG_02719"/>
<dbReference type="InParanoid" id="J9DJU7"/>
<dbReference type="EMBL" id="AFBI03000052">
    <property type="protein sequence ID" value="EJW02895.1"/>
    <property type="molecule type" value="Genomic_DNA"/>
</dbReference>
<gene>
    <name evidence="1" type="ORF">EDEG_02719</name>
</gene>
<proteinExistence type="predicted"/>
<organism evidence="1 2">
    <name type="scientific">Edhazardia aedis (strain USNM 41457)</name>
    <name type="common">Microsporidian parasite</name>
    <dbReference type="NCBI Taxonomy" id="1003232"/>
    <lineage>
        <taxon>Eukaryota</taxon>
        <taxon>Fungi</taxon>
        <taxon>Fungi incertae sedis</taxon>
        <taxon>Microsporidia</taxon>
        <taxon>Edhazardia</taxon>
    </lineage>
</organism>
<keyword evidence="2" id="KW-1185">Reference proteome</keyword>
<dbReference type="Proteomes" id="UP000003163">
    <property type="component" value="Unassembled WGS sequence"/>
</dbReference>
<dbReference type="AlphaFoldDB" id="J9DJU7"/>
<reference evidence="1 2" key="1">
    <citation type="submission" date="2011-08" db="EMBL/GenBank/DDBJ databases">
        <authorList>
            <person name="Liu Z.J."/>
            <person name="Shi F.L."/>
            <person name="Lu J.Q."/>
            <person name="Li M."/>
            <person name="Wang Z.L."/>
        </authorList>
    </citation>
    <scope>NUCLEOTIDE SEQUENCE [LARGE SCALE GENOMIC DNA]</scope>
    <source>
        <strain evidence="1 2">USNM 41457</strain>
    </source>
</reference>
<evidence type="ECO:0000313" key="2">
    <source>
        <dbReference type="Proteomes" id="UP000003163"/>
    </source>
</evidence>